<keyword evidence="7" id="KW-0812">Transmembrane</keyword>
<dbReference type="InterPro" id="IPR020471">
    <property type="entry name" value="AKR"/>
</dbReference>
<evidence type="ECO:0000256" key="7">
    <source>
        <dbReference type="SAM" id="Phobius"/>
    </source>
</evidence>
<evidence type="ECO:0000256" key="3">
    <source>
        <dbReference type="ARBA" id="ARBA00023002"/>
    </source>
</evidence>
<accession>A0A9P6EQZ7</accession>
<evidence type="ECO:0000256" key="4">
    <source>
        <dbReference type="PIRSR" id="PIRSR000097-1"/>
    </source>
</evidence>
<dbReference type="SUPFAM" id="SSF51430">
    <property type="entry name" value="NAD(P)-linked oxidoreductase"/>
    <property type="match status" value="1"/>
</dbReference>
<dbReference type="Gene3D" id="3.20.20.100">
    <property type="entry name" value="NADP-dependent oxidoreductase domain"/>
    <property type="match status" value="1"/>
</dbReference>
<dbReference type="EMBL" id="MU157829">
    <property type="protein sequence ID" value="KAF9533292.1"/>
    <property type="molecule type" value="Genomic_DNA"/>
</dbReference>
<dbReference type="OrthoDB" id="416253at2759"/>
<feature type="binding site" evidence="5">
    <location>
        <position position="116"/>
    </location>
    <ligand>
        <name>substrate</name>
    </ligand>
</feature>
<evidence type="ECO:0000256" key="1">
    <source>
        <dbReference type="ARBA" id="ARBA00007905"/>
    </source>
</evidence>
<keyword evidence="10" id="KW-1185">Reference proteome</keyword>
<dbReference type="PIRSF" id="PIRSF000097">
    <property type="entry name" value="AKR"/>
    <property type="match status" value="1"/>
</dbReference>
<dbReference type="Proteomes" id="UP000807306">
    <property type="component" value="Unassembled WGS sequence"/>
</dbReference>
<dbReference type="InterPro" id="IPR018170">
    <property type="entry name" value="Aldo/ket_reductase_CS"/>
</dbReference>
<keyword evidence="7" id="KW-1133">Transmembrane helix</keyword>
<keyword evidence="3" id="KW-0560">Oxidoreductase</keyword>
<dbReference type="PANTHER" id="PTHR43827">
    <property type="entry name" value="2,5-DIKETO-D-GLUCONIC ACID REDUCTASE"/>
    <property type="match status" value="1"/>
</dbReference>
<feature type="site" description="Lowers pKa of active site Tyr" evidence="6">
    <location>
        <position position="76"/>
    </location>
</feature>
<dbReference type="InterPro" id="IPR044494">
    <property type="entry name" value="AKR3C2/3"/>
</dbReference>
<feature type="domain" description="NADP-dependent oxidoreductase" evidence="8">
    <location>
        <begin position="28"/>
        <end position="262"/>
    </location>
</feature>
<evidence type="ECO:0000256" key="6">
    <source>
        <dbReference type="PIRSR" id="PIRSR000097-3"/>
    </source>
</evidence>
<dbReference type="GO" id="GO:0016652">
    <property type="term" value="F:oxidoreductase activity, acting on NAD(P)H as acceptor"/>
    <property type="evidence" value="ECO:0007669"/>
    <property type="project" value="InterPro"/>
</dbReference>
<dbReference type="InterPro" id="IPR023210">
    <property type="entry name" value="NADP_OxRdtase_dom"/>
</dbReference>
<proteinExistence type="inferred from homology"/>
<sequence>MPFSKFKLNDGNEIPSIAFGSGSVNKGHDIHEYVEQAIEAGFSHLDTAQFYENEDSVGQAIRESGLDRNELYVTTKWSLGKVDDAIRSSLSALGLTYVDLYLVHGTWLLPDDNDMHLFWRNIERIKKAGLAKSIGVSNFNFEQLQSLVKIAHIKPAVHQIRLNPYNYQEMKPLLEYHAKHGIITEAYSSLAPITRYPGGPVDPVLEMIASKRKIATSQVIFLWVKAKGAVVVTTSSKKERLREYIAVGDLDDLTEEEVRSIDVAASKFEPPSGLDGKRMVVNKKLVLLLLLFSVLVSAFIFIF</sequence>
<comment type="similarity">
    <text evidence="1">Belongs to the aldo/keto reductase family.</text>
</comment>
<organism evidence="9 10">
    <name type="scientific">Crepidotus variabilis</name>
    <dbReference type="NCBI Taxonomy" id="179855"/>
    <lineage>
        <taxon>Eukaryota</taxon>
        <taxon>Fungi</taxon>
        <taxon>Dikarya</taxon>
        <taxon>Basidiomycota</taxon>
        <taxon>Agaricomycotina</taxon>
        <taxon>Agaricomycetes</taxon>
        <taxon>Agaricomycetidae</taxon>
        <taxon>Agaricales</taxon>
        <taxon>Agaricineae</taxon>
        <taxon>Crepidotaceae</taxon>
        <taxon>Crepidotus</taxon>
    </lineage>
</organism>
<evidence type="ECO:0000256" key="5">
    <source>
        <dbReference type="PIRSR" id="PIRSR000097-2"/>
    </source>
</evidence>
<dbReference type="GO" id="GO:0016616">
    <property type="term" value="F:oxidoreductase activity, acting on the CH-OH group of donors, NAD or NADP as acceptor"/>
    <property type="evidence" value="ECO:0007669"/>
    <property type="project" value="UniProtKB-ARBA"/>
</dbReference>
<comment type="caution">
    <text evidence="9">The sequence shown here is derived from an EMBL/GenBank/DDBJ whole genome shotgun (WGS) entry which is preliminary data.</text>
</comment>
<evidence type="ECO:0000313" key="10">
    <source>
        <dbReference type="Proteomes" id="UP000807306"/>
    </source>
</evidence>
<feature type="active site" description="Proton donor" evidence="4">
    <location>
        <position position="51"/>
    </location>
</feature>
<reference evidence="9" key="1">
    <citation type="submission" date="2020-11" db="EMBL/GenBank/DDBJ databases">
        <authorList>
            <consortium name="DOE Joint Genome Institute"/>
            <person name="Ahrendt S."/>
            <person name="Riley R."/>
            <person name="Andreopoulos W."/>
            <person name="Labutti K."/>
            <person name="Pangilinan J."/>
            <person name="Ruiz-Duenas F.J."/>
            <person name="Barrasa J.M."/>
            <person name="Sanchez-Garcia M."/>
            <person name="Camarero S."/>
            <person name="Miyauchi S."/>
            <person name="Serrano A."/>
            <person name="Linde D."/>
            <person name="Babiker R."/>
            <person name="Drula E."/>
            <person name="Ayuso-Fernandez I."/>
            <person name="Pacheco R."/>
            <person name="Padilla G."/>
            <person name="Ferreira P."/>
            <person name="Barriuso J."/>
            <person name="Kellner H."/>
            <person name="Castanera R."/>
            <person name="Alfaro M."/>
            <person name="Ramirez L."/>
            <person name="Pisabarro A.G."/>
            <person name="Kuo A."/>
            <person name="Tritt A."/>
            <person name="Lipzen A."/>
            <person name="He G."/>
            <person name="Yan M."/>
            <person name="Ng V."/>
            <person name="Cullen D."/>
            <person name="Martin F."/>
            <person name="Rosso M.-N."/>
            <person name="Henrissat B."/>
            <person name="Hibbett D."/>
            <person name="Martinez A.T."/>
            <person name="Grigoriev I.V."/>
        </authorList>
    </citation>
    <scope>NUCLEOTIDE SEQUENCE</scope>
    <source>
        <strain evidence="9">CBS 506.95</strain>
    </source>
</reference>
<protein>
    <submittedName>
        <fullName evidence="9">Aldo/keto reductase</fullName>
    </submittedName>
</protein>
<dbReference type="CDD" id="cd19120">
    <property type="entry name" value="AKR_AKR3C2-3"/>
    <property type="match status" value="1"/>
</dbReference>
<gene>
    <name evidence="9" type="ORF">CPB83DRAFT_867216</name>
</gene>
<keyword evidence="7" id="KW-0472">Membrane</keyword>
<dbReference type="PANTHER" id="PTHR43827:SF3">
    <property type="entry name" value="NADP-DEPENDENT OXIDOREDUCTASE DOMAIN-CONTAINING PROTEIN"/>
    <property type="match status" value="1"/>
</dbReference>
<dbReference type="AlphaFoldDB" id="A0A9P6EQZ7"/>
<evidence type="ECO:0000313" key="9">
    <source>
        <dbReference type="EMBL" id="KAF9533292.1"/>
    </source>
</evidence>
<feature type="transmembrane region" description="Helical" evidence="7">
    <location>
        <begin position="285"/>
        <end position="302"/>
    </location>
</feature>
<dbReference type="PROSITE" id="PS00062">
    <property type="entry name" value="ALDOKETO_REDUCTASE_2"/>
    <property type="match status" value="1"/>
</dbReference>
<dbReference type="Pfam" id="PF00248">
    <property type="entry name" value="Aldo_ket_red"/>
    <property type="match status" value="1"/>
</dbReference>
<dbReference type="InterPro" id="IPR036812">
    <property type="entry name" value="NAD(P)_OxRdtase_dom_sf"/>
</dbReference>
<evidence type="ECO:0000256" key="2">
    <source>
        <dbReference type="ARBA" id="ARBA00022857"/>
    </source>
</evidence>
<evidence type="ECO:0000259" key="8">
    <source>
        <dbReference type="Pfam" id="PF00248"/>
    </source>
</evidence>
<dbReference type="PRINTS" id="PR00069">
    <property type="entry name" value="ALDKETRDTASE"/>
</dbReference>
<name>A0A9P6EQZ7_9AGAR</name>
<keyword evidence="2" id="KW-0521">NADP</keyword>